<dbReference type="SUPFAM" id="SSF47986">
    <property type="entry name" value="DEATH domain"/>
    <property type="match status" value="1"/>
</dbReference>
<dbReference type="GO" id="GO:0005737">
    <property type="term" value="C:cytoplasm"/>
    <property type="evidence" value="ECO:0007669"/>
    <property type="project" value="TreeGrafter"/>
</dbReference>
<evidence type="ECO:0000313" key="6">
    <source>
        <dbReference type="RefSeq" id="XP_055868877.1"/>
    </source>
</evidence>
<evidence type="ECO:0000313" key="5">
    <source>
        <dbReference type="RefSeq" id="XP_055868876.1"/>
    </source>
</evidence>
<keyword evidence="2" id="KW-0812">Transmembrane</keyword>
<reference evidence="5 6" key="1">
    <citation type="submission" date="2025-04" db="UniProtKB">
        <authorList>
            <consortium name="RefSeq"/>
        </authorList>
    </citation>
    <scope>IDENTIFICATION</scope>
</reference>
<evidence type="ECO:0000256" key="2">
    <source>
        <dbReference type="SAM" id="Phobius"/>
    </source>
</evidence>
<sequence length="578" mass="66143">MNAPNWEKLRKNWGQLMELHPEYILPKLFEKEVLTQNDIENIKSYTSREGQMKSLLMTLKSMPAYVNAFGEFLTVLKTDHLWLVDMITETSTSSDASISAAVNPDILDEEAKSVLQTYFHSQKRSQTLLLDIRNCLKQNHVFKDYCQWNNRKLIHFIEEEFAGVSYDKHKRMFMNLEKNNLDELISKSSCSIGNGHLSVGDNNKEKKACVKINGPVQNEHVQTGNSKSKSKLSRLYSDPSSRSNKNSISVNRQHSWPTKLPPTNTSTFKKRRKSKNSQNKFKVNSDSKIPSTELLPFGSSTNLSLTYIQGQRLKLICNKTCKLTPVKNFHMVPKNVEISQVYLYIALEIIKFASACLNDCQNGTVYFGVDTDRKDHDTLAEIVGVQVSKNDLVKTIDFFKHHAFAAKVREAVIEALHEPRLVPVDNREGQRTGLFVIEVDVAPHSAVVGDSIFRIKSFPQNTRKQIASLYTFNKFGLPEPIQLHKFRKLHSSHTEARQREEKEMISSSSALSMKCWIRRILILLMVISLLLSLPFVSFIFYGTLTFENLLEPSKNPLHNLCSHLSNINKEKLWTTYVP</sequence>
<dbReference type="CDD" id="cd01671">
    <property type="entry name" value="CARD"/>
    <property type="match status" value="1"/>
</dbReference>
<dbReference type="RefSeq" id="XP_055868876.1">
    <property type="nucleotide sequence ID" value="XM_056012901.1"/>
</dbReference>
<dbReference type="PANTHER" id="PTHR16155:SF18">
    <property type="entry name" value="STERILE ALPHA MOTIF DOMAIN-CONTAINING PROTEIN 9-LIKE"/>
    <property type="match status" value="1"/>
</dbReference>
<evidence type="ECO:0000313" key="4">
    <source>
        <dbReference type="Proteomes" id="UP001165740"/>
    </source>
</evidence>
<feature type="compositionally biased region" description="Polar residues" evidence="1">
    <location>
        <begin position="238"/>
        <end position="267"/>
    </location>
</feature>
<proteinExistence type="predicted"/>
<dbReference type="PROSITE" id="PS50209">
    <property type="entry name" value="CARD"/>
    <property type="match status" value="1"/>
</dbReference>
<dbReference type="Gene3D" id="1.10.533.10">
    <property type="entry name" value="Death Domain, Fas"/>
    <property type="match status" value="1"/>
</dbReference>
<organism evidence="4 5">
    <name type="scientific">Biomphalaria glabrata</name>
    <name type="common">Bloodfluke planorb</name>
    <name type="synonym">Freshwater snail</name>
    <dbReference type="NCBI Taxonomy" id="6526"/>
    <lineage>
        <taxon>Eukaryota</taxon>
        <taxon>Metazoa</taxon>
        <taxon>Spiralia</taxon>
        <taxon>Lophotrochozoa</taxon>
        <taxon>Mollusca</taxon>
        <taxon>Gastropoda</taxon>
        <taxon>Heterobranchia</taxon>
        <taxon>Euthyneura</taxon>
        <taxon>Panpulmonata</taxon>
        <taxon>Hygrophila</taxon>
        <taxon>Lymnaeoidea</taxon>
        <taxon>Planorbidae</taxon>
        <taxon>Biomphalaria</taxon>
    </lineage>
</organism>
<name>A0A9W2Z1E9_BIOGL</name>
<dbReference type="GeneID" id="106055603"/>
<dbReference type="OrthoDB" id="2337140at2759"/>
<feature type="region of interest" description="Disordered" evidence="1">
    <location>
        <begin position="214"/>
        <end position="285"/>
    </location>
</feature>
<dbReference type="InterPro" id="IPR011029">
    <property type="entry name" value="DEATH-like_dom_sf"/>
</dbReference>
<dbReference type="RefSeq" id="XP_055868877.1">
    <property type="nucleotide sequence ID" value="XM_056012902.1"/>
</dbReference>
<keyword evidence="2" id="KW-0472">Membrane</keyword>
<dbReference type="PANTHER" id="PTHR16155">
    <property type="entry name" value="DED DOMAIN-CONTAINING PROTEIN"/>
    <property type="match status" value="1"/>
</dbReference>
<dbReference type="GO" id="GO:0042981">
    <property type="term" value="P:regulation of apoptotic process"/>
    <property type="evidence" value="ECO:0007669"/>
    <property type="project" value="InterPro"/>
</dbReference>
<feature type="transmembrane region" description="Helical" evidence="2">
    <location>
        <begin position="520"/>
        <end position="541"/>
    </location>
</feature>
<keyword evidence="2" id="KW-1133">Transmembrane helix</keyword>
<feature type="compositionally biased region" description="Polar residues" evidence="1">
    <location>
        <begin position="215"/>
        <end position="225"/>
    </location>
</feature>
<keyword evidence="4" id="KW-1185">Reference proteome</keyword>
<dbReference type="Proteomes" id="UP001165740">
    <property type="component" value="Chromosome 15"/>
</dbReference>
<protein>
    <submittedName>
        <fullName evidence="5 6">Uncharacterized protein LOC106055603</fullName>
    </submittedName>
</protein>
<evidence type="ECO:0000256" key="1">
    <source>
        <dbReference type="SAM" id="MobiDB-lite"/>
    </source>
</evidence>
<accession>A0A9W2Z1E9</accession>
<evidence type="ECO:0000259" key="3">
    <source>
        <dbReference type="PROSITE" id="PS50209"/>
    </source>
</evidence>
<dbReference type="Pfam" id="PF00619">
    <property type="entry name" value="CARD"/>
    <property type="match status" value="1"/>
</dbReference>
<feature type="domain" description="CARD" evidence="3">
    <location>
        <begin position="1"/>
        <end position="61"/>
    </location>
</feature>
<dbReference type="InterPro" id="IPR001315">
    <property type="entry name" value="CARD"/>
</dbReference>
<gene>
    <name evidence="5 6" type="primary">LOC106055603</name>
</gene>
<dbReference type="AlphaFoldDB" id="A0A9W2Z1E9"/>